<organism evidence="1 2">
    <name type="scientific">Sphingobacterium wenxiniae</name>
    <dbReference type="NCBI Taxonomy" id="683125"/>
    <lineage>
        <taxon>Bacteria</taxon>
        <taxon>Pseudomonadati</taxon>
        <taxon>Bacteroidota</taxon>
        <taxon>Sphingobacteriia</taxon>
        <taxon>Sphingobacteriales</taxon>
        <taxon>Sphingobacteriaceae</taxon>
        <taxon>Sphingobacterium</taxon>
    </lineage>
</organism>
<keyword evidence="2" id="KW-1185">Reference proteome</keyword>
<accession>A0A1I6VXW0</accession>
<gene>
    <name evidence="1" type="ORF">SAMN05660206_11928</name>
</gene>
<sequence length="43" mass="5421">MNIFKIKTYKVWLYIHEKNRGSRTPPYQAKPYRFKLENFKTER</sequence>
<dbReference type="AlphaFoldDB" id="A0A1I6VXW0"/>
<dbReference type="STRING" id="683125.SAMN05660206_11928"/>
<reference evidence="1 2" key="1">
    <citation type="submission" date="2016-10" db="EMBL/GenBank/DDBJ databases">
        <authorList>
            <person name="de Groot N.N."/>
        </authorList>
    </citation>
    <scope>NUCLEOTIDE SEQUENCE [LARGE SCALE GENOMIC DNA]</scope>
    <source>
        <strain evidence="1 2">DSM 22789</strain>
    </source>
</reference>
<evidence type="ECO:0000313" key="1">
    <source>
        <dbReference type="EMBL" id="SFT18401.1"/>
    </source>
</evidence>
<protein>
    <submittedName>
        <fullName evidence="1">Uncharacterized protein</fullName>
    </submittedName>
</protein>
<dbReference type="Proteomes" id="UP000198785">
    <property type="component" value="Unassembled WGS sequence"/>
</dbReference>
<evidence type="ECO:0000313" key="2">
    <source>
        <dbReference type="Proteomes" id="UP000198785"/>
    </source>
</evidence>
<proteinExistence type="predicted"/>
<dbReference type="EMBL" id="FOZZ01000019">
    <property type="protein sequence ID" value="SFT18401.1"/>
    <property type="molecule type" value="Genomic_DNA"/>
</dbReference>
<name>A0A1I6VXW0_9SPHI</name>